<gene>
    <name evidence="2" type="ORF">PCOR1329_LOCUS80823</name>
</gene>
<feature type="non-terminal residue" evidence="2">
    <location>
        <position position="145"/>
    </location>
</feature>
<feature type="region of interest" description="Disordered" evidence="1">
    <location>
        <begin position="1"/>
        <end position="112"/>
    </location>
</feature>
<feature type="compositionally biased region" description="Polar residues" evidence="1">
    <location>
        <begin position="87"/>
        <end position="103"/>
    </location>
</feature>
<protein>
    <submittedName>
        <fullName evidence="2">Uncharacterized protein</fullName>
    </submittedName>
</protein>
<evidence type="ECO:0000256" key="1">
    <source>
        <dbReference type="SAM" id="MobiDB-lite"/>
    </source>
</evidence>
<dbReference type="EMBL" id="CAUYUJ010021492">
    <property type="protein sequence ID" value="CAK0904923.1"/>
    <property type="molecule type" value="Genomic_DNA"/>
</dbReference>
<dbReference type="Proteomes" id="UP001189429">
    <property type="component" value="Unassembled WGS sequence"/>
</dbReference>
<evidence type="ECO:0000313" key="2">
    <source>
        <dbReference type="EMBL" id="CAK0904923.1"/>
    </source>
</evidence>
<name>A0ABN9Y1K0_9DINO</name>
<accession>A0ABN9Y1K0</accession>
<comment type="caution">
    <text evidence="2">The sequence shown here is derived from an EMBL/GenBank/DDBJ whole genome shotgun (WGS) entry which is preliminary data.</text>
</comment>
<sequence>MVPTDLGRFPAPRAVPRETRAVSEGAEAARQPLSQPILDSQGAAAAVAAEVEGPSSPDVILVGLTSKGNGDEVQERGERGAAEPTVVESQSQRPRTPLQSSSAPGRDDPELGRALAASQLVQSKDDVDLEAALERSKHDVGGRGK</sequence>
<keyword evidence="3" id="KW-1185">Reference proteome</keyword>
<evidence type="ECO:0000313" key="3">
    <source>
        <dbReference type="Proteomes" id="UP001189429"/>
    </source>
</evidence>
<reference evidence="2" key="1">
    <citation type="submission" date="2023-10" db="EMBL/GenBank/DDBJ databases">
        <authorList>
            <person name="Chen Y."/>
            <person name="Shah S."/>
            <person name="Dougan E. K."/>
            <person name="Thang M."/>
            <person name="Chan C."/>
        </authorList>
    </citation>
    <scope>NUCLEOTIDE SEQUENCE [LARGE SCALE GENOMIC DNA]</scope>
</reference>
<organism evidence="2 3">
    <name type="scientific">Prorocentrum cordatum</name>
    <dbReference type="NCBI Taxonomy" id="2364126"/>
    <lineage>
        <taxon>Eukaryota</taxon>
        <taxon>Sar</taxon>
        <taxon>Alveolata</taxon>
        <taxon>Dinophyceae</taxon>
        <taxon>Prorocentrales</taxon>
        <taxon>Prorocentraceae</taxon>
        <taxon>Prorocentrum</taxon>
    </lineage>
</organism>
<proteinExistence type="predicted"/>
<feature type="compositionally biased region" description="Basic and acidic residues" evidence="1">
    <location>
        <begin position="69"/>
        <end position="81"/>
    </location>
</feature>
<feature type="compositionally biased region" description="Low complexity" evidence="1">
    <location>
        <begin position="42"/>
        <end position="53"/>
    </location>
</feature>